<dbReference type="RefSeq" id="WP_091396476.1">
    <property type="nucleotide sequence ID" value="NZ_BKAI01000008.1"/>
</dbReference>
<dbReference type="PRINTS" id="PR00344">
    <property type="entry name" value="BCTRLSENSOR"/>
</dbReference>
<keyword evidence="5 8" id="KW-0418">Kinase</keyword>
<keyword evidence="4" id="KW-0808">Transferase</keyword>
<evidence type="ECO:0000313" key="8">
    <source>
        <dbReference type="EMBL" id="SDK16744.1"/>
    </source>
</evidence>
<organism evidence="8 9">
    <name type="scientific">Flavobacterium noncentrifugens</name>
    <dbReference type="NCBI Taxonomy" id="1128970"/>
    <lineage>
        <taxon>Bacteria</taxon>
        <taxon>Pseudomonadati</taxon>
        <taxon>Bacteroidota</taxon>
        <taxon>Flavobacteriia</taxon>
        <taxon>Flavobacteriales</taxon>
        <taxon>Flavobacteriaceae</taxon>
        <taxon>Flavobacterium</taxon>
    </lineage>
</organism>
<dbReference type="Pfam" id="PF02518">
    <property type="entry name" value="HATPase_c"/>
    <property type="match status" value="1"/>
</dbReference>
<dbReference type="AlphaFoldDB" id="A0A1G8ZQ92"/>
<comment type="catalytic activity">
    <reaction evidence="1">
        <text>ATP + protein L-histidine = ADP + protein N-phospho-L-histidine.</text>
        <dbReference type="EC" id="2.7.13.3"/>
    </reaction>
</comment>
<evidence type="ECO:0000256" key="5">
    <source>
        <dbReference type="ARBA" id="ARBA00022777"/>
    </source>
</evidence>
<dbReference type="InterPro" id="IPR005467">
    <property type="entry name" value="His_kinase_dom"/>
</dbReference>
<dbReference type="EC" id="2.7.13.3" evidence="2"/>
<proteinExistence type="predicted"/>
<accession>A0A1G8ZQ92</accession>
<dbReference type="InterPro" id="IPR036097">
    <property type="entry name" value="HisK_dim/P_sf"/>
</dbReference>
<dbReference type="SMART" id="SM00388">
    <property type="entry name" value="HisKA"/>
    <property type="match status" value="1"/>
</dbReference>
<keyword evidence="9" id="KW-1185">Reference proteome</keyword>
<dbReference type="Gene3D" id="3.30.450.20">
    <property type="entry name" value="PAS domain"/>
    <property type="match status" value="1"/>
</dbReference>
<dbReference type="InterPro" id="IPR050736">
    <property type="entry name" value="Sensor_HK_Regulatory"/>
</dbReference>
<evidence type="ECO:0000256" key="4">
    <source>
        <dbReference type="ARBA" id="ARBA00022679"/>
    </source>
</evidence>
<dbReference type="PROSITE" id="PS50109">
    <property type="entry name" value="HIS_KIN"/>
    <property type="match status" value="1"/>
</dbReference>
<dbReference type="PANTHER" id="PTHR43711">
    <property type="entry name" value="TWO-COMPONENT HISTIDINE KINASE"/>
    <property type="match status" value="1"/>
</dbReference>
<keyword evidence="6" id="KW-0902">Two-component regulatory system</keyword>
<dbReference type="EMBL" id="FNEZ01000004">
    <property type="protein sequence ID" value="SDK16744.1"/>
    <property type="molecule type" value="Genomic_DNA"/>
</dbReference>
<evidence type="ECO:0000256" key="1">
    <source>
        <dbReference type="ARBA" id="ARBA00000085"/>
    </source>
</evidence>
<protein>
    <recommendedName>
        <fullName evidence="2">histidine kinase</fullName>
        <ecNumber evidence="2">2.7.13.3</ecNumber>
    </recommendedName>
</protein>
<reference evidence="8 9" key="1">
    <citation type="submission" date="2016-10" db="EMBL/GenBank/DDBJ databases">
        <authorList>
            <person name="de Groot N.N."/>
        </authorList>
    </citation>
    <scope>NUCLEOTIDE SEQUENCE [LARGE SCALE GENOMIC DNA]</scope>
    <source>
        <strain evidence="8 9">CGMCC 1.10076</strain>
    </source>
</reference>
<dbReference type="PANTHER" id="PTHR43711:SF31">
    <property type="entry name" value="HISTIDINE KINASE"/>
    <property type="match status" value="1"/>
</dbReference>
<sequence>MKESLEISRTDLQKVADFLPYPFIIAEIIGGIHLNTHLNEKFIEEISYTLDEIPTIEAWYEHAYPNAEYRQQVINNWNIEQREALHAGKVSLKKKSQVTRKDGSKRWYEIKATVIGKVHVVAFVDLNNEITLQETLKNANDNNDRMLSILGHDLRGPVANLMGISSMAVNADITDGEFTEVIRLINAQSSHVLELLDNTMQWAKLNFNSITINQSEIALYPLIESVIATHQSAIENKNLTITTDTSKMPLIESDVEILTIIIRNLISNAIKFTPENGSISITASGNQIIVSDTGIGMSESKIQMLLSQQYASTKGTNNEPGTGLGLQLVINLVEKIGGKFLIESNASGSKMKLQF</sequence>
<dbReference type="OrthoDB" id="9781208at2"/>
<dbReference type="SUPFAM" id="SSF55874">
    <property type="entry name" value="ATPase domain of HSP90 chaperone/DNA topoisomerase II/histidine kinase"/>
    <property type="match status" value="1"/>
</dbReference>
<evidence type="ECO:0000259" key="7">
    <source>
        <dbReference type="PROSITE" id="PS50109"/>
    </source>
</evidence>
<dbReference type="SUPFAM" id="SSF47384">
    <property type="entry name" value="Homodimeric domain of signal transducing histidine kinase"/>
    <property type="match status" value="1"/>
</dbReference>
<dbReference type="InterPro" id="IPR003594">
    <property type="entry name" value="HATPase_dom"/>
</dbReference>
<dbReference type="Proteomes" id="UP000199580">
    <property type="component" value="Unassembled WGS sequence"/>
</dbReference>
<dbReference type="InterPro" id="IPR003661">
    <property type="entry name" value="HisK_dim/P_dom"/>
</dbReference>
<dbReference type="InterPro" id="IPR036890">
    <property type="entry name" value="HATPase_C_sf"/>
</dbReference>
<keyword evidence="3" id="KW-0597">Phosphoprotein</keyword>
<evidence type="ECO:0000313" key="9">
    <source>
        <dbReference type="Proteomes" id="UP000199580"/>
    </source>
</evidence>
<dbReference type="InterPro" id="IPR004358">
    <property type="entry name" value="Sig_transdc_His_kin-like_C"/>
</dbReference>
<dbReference type="SMART" id="SM00387">
    <property type="entry name" value="HATPase_c"/>
    <property type="match status" value="1"/>
</dbReference>
<evidence type="ECO:0000256" key="2">
    <source>
        <dbReference type="ARBA" id="ARBA00012438"/>
    </source>
</evidence>
<name>A0A1G8ZQ92_9FLAO</name>
<evidence type="ECO:0000256" key="6">
    <source>
        <dbReference type="ARBA" id="ARBA00023012"/>
    </source>
</evidence>
<dbReference type="CDD" id="cd00075">
    <property type="entry name" value="HATPase"/>
    <property type="match status" value="1"/>
</dbReference>
<dbReference type="STRING" id="1128970.SAMN04487935_2679"/>
<dbReference type="GO" id="GO:0000155">
    <property type="term" value="F:phosphorelay sensor kinase activity"/>
    <property type="evidence" value="ECO:0007669"/>
    <property type="project" value="InterPro"/>
</dbReference>
<evidence type="ECO:0000256" key="3">
    <source>
        <dbReference type="ARBA" id="ARBA00022553"/>
    </source>
</evidence>
<feature type="domain" description="Histidine kinase" evidence="7">
    <location>
        <begin position="149"/>
        <end position="355"/>
    </location>
</feature>
<dbReference type="Gene3D" id="3.30.565.10">
    <property type="entry name" value="Histidine kinase-like ATPase, C-terminal domain"/>
    <property type="match status" value="1"/>
</dbReference>
<gene>
    <name evidence="8" type="ORF">SAMN04487935_2679</name>
</gene>
<dbReference type="Gene3D" id="1.10.287.130">
    <property type="match status" value="1"/>
</dbReference>